<accession>A0A6N2MPI9</accession>
<dbReference type="EMBL" id="CAADRP010001885">
    <property type="protein sequence ID" value="VFU55553.1"/>
    <property type="molecule type" value="Genomic_DNA"/>
</dbReference>
<sequence length="148" mass="17224">MPIKLSKQSSGIGSVVLPRELTANLEMDGLGWTIFLDRFSHFYESIQYQCYHDCHSCRLAFQQLRITRSGQRRLLSALILLHAPSKTNLLTRALKECIKDPGHVLDQLPLDRRGYGESRVMEQFVLKMIWVFFEDRVLYLEMMELSTS</sequence>
<protein>
    <submittedName>
        <fullName evidence="1">Uncharacterized protein</fullName>
    </submittedName>
</protein>
<organism evidence="1">
    <name type="scientific">Salix viminalis</name>
    <name type="common">Common osier</name>
    <name type="synonym">Basket willow</name>
    <dbReference type="NCBI Taxonomy" id="40686"/>
    <lineage>
        <taxon>Eukaryota</taxon>
        <taxon>Viridiplantae</taxon>
        <taxon>Streptophyta</taxon>
        <taxon>Embryophyta</taxon>
        <taxon>Tracheophyta</taxon>
        <taxon>Spermatophyta</taxon>
        <taxon>Magnoliopsida</taxon>
        <taxon>eudicotyledons</taxon>
        <taxon>Gunneridae</taxon>
        <taxon>Pentapetalae</taxon>
        <taxon>rosids</taxon>
        <taxon>fabids</taxon>
        <taxon>Malpighiales</taxon>
        <taxon>Salicaceae</taxon>
        <taxon>Saliceae</taxon>
        <taxon>Salix</taxon>
    </lineage>
</organism>
<proteinExistence type="predicted"/>
<name>A0A6N2MPI9_SALVM</name>
<dbReference type="AlphaFoldDB" id="A0A6N2MPI9"/>
<evidence type="ECO:0000313" key="1">
    <source>
        <dbReference type="EMBL" id="VFU55553.1"/>
    </source>
</evidence>
<reference evidence="1" key="1">
    <citation type="submission" date="2019-03" db="EMBL/GenBank/DDBJ databases">
        <authorList>
            <person name="Mank J."/>
            <person name="Almeida P."/>
        </authorList>
    </citation>
    <scope>NUCLEOTIDE SEQUENCE</scope>
    <source>
        <strain evidence="1">78183</strain>
    </source>
</reference>
<gene>
    <name evidence="1" type="ORF">SVIM_LOCUS394567</name>
</gene>